<keyword evidence="3" id="KW-1185">Reference proteome</keyword>
<dbReference type="OrthoDB" id="74705at2759"/>
<evidence type="ECO:0008006" key="4">
    <source>
        <dbReference type="Google" id="ProtNLM"/>
    </source>
</evidence>
<protein>
    <recommendedName>
        <fullName evidence="4">Secreted protein</fullName>
    </recommendedName>
</protein>
<gene>
    <name evidence="2" type="ORF">EVAR_11242_1</name>
</gene>
<accession>A0A4C1UL07</accession>
<feature type="signal peptide" evidence="1">
    <location>
        <begin position="1"/>
        <end position="20"/>
    </location>
</feature>
<dbReference type="EMBL" id="BGZK01000188">
    <property type="protein sequence ID" value="GBP27009.1"/>
    <property type="molecule type" value="Genomic_DNA"/>
</dbReference>
<evidence type="ECO:0000256" key="1">
    <source>
        <dbReference type="SAM" id="SignalP"/>
    </source>
</evidence>
<dbReference type="AlphaFoldDB" id="A0A4C1UL07"/>
<proteinExistence type="predicted"/>
<sequence length="149" mass="15989">MLTKQFTCRLCAAAVSLVLGRIGQWSGREIARSALSLARSAQAERDNESCFFILITCRGITTIFSIHIEGVDDLRCPSAGRGLPMTVVTNAMTSFRTDEASSPSLGVVLCKFANDRGCVKWITGWSVIRSASYMVGHIAPSGCGAVPTR</sequence>
<feature type="chain" id="PRO_5020023204" description="Secreted protein" evidence="1">
    <location>
        <begin position="21"/>
        <end position="149"/>
    </location>
</feature>
<comment type="caution">
    <text evidence="2">The sequence shown here is derived from an EMBL/GenBank/DDBJ whole genome shotgun (WGS) entry which is preliminary data.</text>
</comment>
<keyword evidence="1" id="KW-0732">Signal</keyword>
<evidence type="ECO:0000313" key="3">
    <source>
        <dbReference type="Proteomes" id="UP000299102"/>
    </source>
</evidence>
<dbReference type="Proteomes" id="UP000299102">
    <property type="component" value="Unassembled WGS sequence"/>
</dbReference>
<organism evidence="2 3">
    <name type="scientific">Eumeta variegata</name>
    <name type="common">Bagworm moth</name>
    <name type="synonym">Eumeta japonica</name>
    <dbReference type="NCBI Taxonomy" id="151549"/>
    <lineage>
        <taxon>Eukaryota</taxon>
        <taxon>Metazoa</taxon>
        <taxon>Ecdysozoa</taxon>
        <taxon>Arthropoda</taxon>
        <taxon>Hexapoda</taxon>
        <taxon>Insecta</taxon>
        <taxon>Pterygota</taxon>
        <taxon>Neoptera</taxon>
        <taxon>Endopterygota</taxon>
        <taxon>Lepidoptera</taxon>
        <taxon>Glossata</taxon>
        <taxon>Ditrysia</taxon>
        <taxon>Tineoidea</taxon>
        <taxon>Psychidae</taxon>
        <taxon>Oiketicinae</taxon>
        <taxon>Eumeta</taxon>
    </lineage>
</organism>
<reference evidence="2 3" key="1">
    <citation type="journal article" date="2019" name="Commun. Biol.">
        <title>The bagworm genome reveals a unique fibroin gene that provides high tensile strength.</title>
        <authorList>
            <person name="Kono N."/>
            <person name="Nakamura H."/>
            <person name="Ohtoshi R."/>
            <person name="Tomita M."/>
            <person name="Numata K."/>
            <person name="Arakawa K."/>
        </authorList>
    </citation>
    <scope>NUCLEOTIDE SEQUENCE [LARGE SCALE GENOMIC DNA]</scope>
</reference>
<name>A0A4C1UL07_EUMVA</name>
<evidence type="ECO:0000313" key="2">
    <source>
        <dbReference type="EMBL" id="GBP27009.1"/>
    </source>
</evidence>